<dbReference type="PANTHER" id="PTHR43133">
    <property type="entry name" value="RNA POLYMERASE ECF-TYPE SIGMA FACTO"/>
    <property type="match status" value="1"/>
</dbReference>
<reference evidence="7 8" key="1">
    <citation type="submission" date="2020-08" db="EMBL/GenBank/DDBJ databases">
        <title>Edaphobacter telluris sp. nov. and Acidobacterium dinghuensis sp. nov., two acidobacteria isolated from forest soil.</title>
        <authorList>
            <person name="Fu J."/>
            <person name="Qiu L."/>
        </authorList>
    </citation>
    <scope>NUCLEOTIDE SEQUENCE [LARGE SCALE GENOMIC DNA]</scope>
    <source>
        <strain evidence="7">4Y35</strain>
    </source>
</reference>
<organism evidence="7 8">
    <name type="scientific">Alloacidobacterium dinghuense</name>
    <dbReference type="NCBI Taxonomy" id="2763107"/>
    <lineage>
        <taxon>Bacteria</taxon>
        <taxon>Pseudomonadati</taxon>
        <taxon>Acidobacteriota</taxon>
        <taxon>Terriglobia</taxon>
        <taxon>Terriglobales</taxon>
        <taxon>Acidobacteriaceae</taxon>
        <taxon>Alloacidobacterium</taxon>
    </lineage>
</organism>
<dbReference type="InterPro" id="IPR039425">
    <property type="entry name" value="RNA_pol_sigma-70-like"/>
</dbReference>
<dbReference type="Proteomes" id="UP000515312">
    <property type="component" value="Chromosome"/>
</dbReference>
<keyword evidence="3" id="KW-0731">Sigma factor</keyword>
<keyword evidence="2" id="KW-0805">Transcription regulation</keyword>
<dbReference type="InterPro" id="IPR013249">
    <property type="entry name" value="RNA_pol_sigma70_r4_t2"/>
</dbReference>
<dbReference type="KEGG" id="adin:H7849_10775"/>
<dbReference type="InterPro" id="IPR013325">
    <property type="entry name" value="RNA_pol_sigma_r2"/>
</dbReference>
<evidence type="ECO:0000256" key="4">
    <source>
        <dbReference type="ARBA" id="ARBA00023163"/>
    </source>
</evidence>
<comment type="similarity">
    <text evidence="1">Belongs to the sigma-70 factor family. ECF subfamily.</text>
</comment>
<dbReference type="GO" id="GO:0016987">
    <property type="term" value="F:sigma factor activity"/>
    <property type="evidence" value="ECO:0007669"/>
    <property type="project" value="UniProtKB-KW"/>
</dbReference>
<sequence length="187" mass="21399">MSAAEDLANVERVLAGDIASFEGIVRRWQGPLVNMAYRFCNDRGRAEEMAQEAFLRIYRSLSSWRRDAAFSTWLFAVAANLYRSELKRIPAGNVALDEVAELKDKHSHSAEFEKHQRDRMVRKAVMALPAKYRDAMILYYFHEMDVPAASKSLGLPEGTVKARLFRGREILRSKLPQLLDVPRLKEA</sequence>
<feature type="domain" description="RNA polymerase sigma factor 70 region 4 type 2" evidence="6">
    <location>
        <begin position="119"/>
        <end position="169"/>
    </location>
</feature>
<keyword evidence="8" id="KW-1185">Reference proteome</keyword>
<dbReference type="NCBIfam" id="TIGR02937">
    <property type="entry name" value="sigma70-ECF"/>
    <property type="match status" value="1"/>
</dbReference>
<evidence type="ECO:0000313" key="8">
    <source>
        <dbReference type="Proteomes" id="UP000515312"/>
    </source>
</evidence>
<keyword evidence="4" id="KW-0804">Transcription</keyword>
<proteinExistence type="inferred from homology"/>
<dbReference type="SUPFAM" id="SSF88946">
    <property type="entry name" value="Sigma2 domain of RNA polymerase sigma factors"/>
    <property type="match status" value="1"/>
</dbReference>
<evidence type="ECO:0000259" key="5">
    <source>
        <dbReference type="Pfam" id="PF04542"/>
    </source>
</evidence>
<dbReference type="Gene3D" id="1.10.1740.10">
    <property type="match status" value="1"/>
</dbReference>
<dbReference type="RefSeq" id="WP_186746410.1">
    <property type="nucleotide sequence ID" value="NZ_CP060394.1"/>
</dbReference>
<dbReference type="InterPro" id="IPR014284">
    <property type="entry name" value="RNA_pol_sigma-70_dom"/>
</dbReference>
<dbReference type="Pfam" id="PF08281">
    <property type="entry name" value="Sigma70_r4_2"/>
    <property type="match status" value="1"/>
</dbReference>
<dbReference type="InterPro" id="IPR007627">
    <property type="entry name" value="RNA_pol_sigma70_r2"/>
</dbReference>
<dbReference type="EMBL" id="CP060394">
    <property type="protein sequence ID" value="QNI34327.1"/>
    <property type="molecule type" value="Genomic_DNA"/>
</dbReference>
<dbReference type="PANTHER" id="PTHR43133:SF51">
    <property type="entry name" value="RNA POLYMERASE SIGMA FACTOR"/>
    <property type="match status" value="1"/>
</dbReference>
<evidence type="ECO:0000256" key="2">
    <source>
        <dbReference type="ARBA" id="ARBA00023015"/>
    </source>
</evidence>
<dbReference type="Pfam" id="PF04542">
    <property type="entry name" value="Sigma70_r2"/>
    <property type="match status" value="1"/>
</dbReference>
<dbReference type="GO" id="GO:0006352">
    <property type="term" value="P:DNA-templated transcription initiation"/>
    <property type="evidence" value="ECO:0007669"/>
    <property type="project" value="InterPro"/>
</dbReference>
<evidence type="ECO:0000313" key="7">
    <source>
        <dbReference type="EMBL" id="QNI34327.1"/>
    </source>
</evidence>
<feature type="domain" description="RNA polymerase sigma-70 region 2" evidence="5">
    <location>
        <begin position="24"/>
        <end position="88"/>
    </location>
</feature>
<dbReference type="AlphaFoldDB" id="A0A7G8BP57"/>
<evidence type="ECO:0000256" key="3">
    <source>
        <dbReference type="ARBA" id="ARBA00023082"/>
    </source>
</evidence>
<dbReference type="SUPFAM" id="SSF88659">
    <property type="entry name" value="Sigma3 and sigma4 domains of RNA polymerase sigma factors"/>
    <property type="match status" value="1"/>
</dbReference>
<dbReference type="InterPro" id="IPR036388">
    <property type="entry name" value="WH-like_DNA-bd_sf"/>
</dbReference>
<accession>A0A7G8BP57</accession>
<dbReference type="GO" id="GO:0003677">
    <property type="term" value="F:DNA binding"/>
    <property type="evidence" value="ECO:0007669"/>
    <property type="project" value="InterPro"/>
</dbReference>
<evidence type="ECO:0000256" key="1">
    <source>
        <dbReference type="ARBA" id="ARBA00010641"/>
    </source>
</evidence>
<gene>
    <name evidence="7" type="ORF">H7849_10775</name>
</gene>
<dbReference type="Gene3D" id="1.10.10.10">
    <property type="entry name" value="Winged helix-like DNA-binding domain superfamily/Winged helix DNA-binding domain"/>
    <property type="match status" value="1"/>
</dbReference>
<evidence type="ECO:0000259" key="6">
    <source>
        <dbReference type="Pfam" id="PF08281"/>
    </source>
</evidence>
<name>A0A7G8BP57_9BACT</name>
<dbReference type="InterPro" id="IPR013324">
    <property type="entry name" value="RNA_pol_sigma_r3/r4-like"/>
</dbReference>
<protein>
    <submittedName>
        <fullName evidence="7">Sigma-70 family RNA polymerase sigma factor</fullName>
    </submittedName>
</protein>